<organism evidence="1 2">
    <name type="scientific">Scutellospora calospora</name>
    <dbReference type="NCBI Taxonomy" id="85575"/>
    <lineage>
        <taxon>Eukaryota</taxon>
        <taxon>Fungi</taxon>
        <taxon>Fungi incertae sedis</taxon>
        <taxon>Mucoromycota</taxon>
        <taxon>Glomeromycotina</taxon>
        <taxon>Glomeromycetes</taxon>
        <taxon>Diversisporales</taxon>
        <taxon>Gigasporaceae</taxon>
        <taxon>Scutellospora</taxon>
    </lineage>
</organism>
<sequence length="108" mass="12445">MEAMLPVPSTFEYIGGLPRALQHLLDICFHNYSIIIVKKHSFTLFMIYDKIFQTTIERLNTLYNIHKVPPIIGHLIISCAGHTPEKSDQKFKYNVLNLPLSLLQDFSV</sequence>
<protein>
    <submittedName>
        <fullName evidence="1">3571_t:CDS:1</fullName>
    </submittedName>
</protein>
<feature type="non-terminal residue" evidence="1">
    <location>
        <position position="108"/>
    </location>
</feature>
<evidence type="ECO:0000313" key="1">
    <source>
        <dbReference type="EMBL" id="CAG8501571.1"/>
    </source>
</evidence>
<accession>A0ACA9L123</accession>
<gene>
    <name evidence="1" type="ORF">SCALOS_LOCUS3265</name>
</gene>
<proteinExistence type="predicted"/>
<dbReference type="Proteomes" id="UP000789860">
    <property type="component" value="Unassembled WGS sequence"/>
</dbReference>
<reference evidence="1" key="1">
    <citation type="submission" date="2021-06" db="EMBL/GenBank/DDBJ databases">
        <authorList>
            <person name="Kallberg Y."/>
            <person name="Tangrot J."/>
            <person name="Rosling A."/>
        </authorList>
    </citation>
    <scope>NUCLEOTIDE SEQUENCE</scope>
    <source>
        <strain evidence="1">AU212A</strain>
    </source>
</reference>
<dbReference type="EMBL" id="CAJVPM010003455">
    <property type="protein sequence ID" value="CAG8501571.1"/>
    <property type="molecule type" value="Genomic_DNA"/>
</dbReference>
<evidence type="ECO:0000313" key="2">
    <source>
        <dbReference type="Proteomes" id="UP000789860"/>
    </source>
</evidence>
<keyword evidence="2" id="KW-1185">Reference proteome</keyword>
<comment type="caution">
    <text evidence="1">The sequence shown here is derived from an EMBL/GenBank/DDBJ whole genome shotgun (WGS) entry which is preliminary data.</text>
</comment>
<name>A0ACA9L123_9GLOM</name>